<keyword evidence="1" id="KW-1133">Transmembrane helix</keyword>
<evidence type="ECO:0000256" key="1">
    <source>
        <dbReference type="SAM" id="Phobius"/>
    </source>
</evidence>
<evidence type="ECO:0008006" key="4">
    <source>
        <dbReference type="Google" id="ProtNLM"/>
    </source>
</evidence>
<organism evidence="2 3">
    <name type="scientific">Chryseobacterium paridis</name>
    <dbReference type="NCBI Taxonomy" id="2800328"/>
    <lineage>
        <taxon>Bacteria</taxon>
        <taxon>Pseudomonadati</taxon>
        <taxon>Bacteroidota</taxon>
        <taxon>Flavobacteriia</taxon>
        <taxon>Flavobacteriales</taxon>
        <taxon>Weeksellaceae</taxon>
        <taxon>Chryseobacterium group</taxon>
        <taxon>Chryseobacterium</taxon>
    </lineage>
</organism>
<dbReference type="EMBL" id="JAENHK010000010">
    <property type="protein sequence ID" value="MBK1896188.1"/>
    <property type="molecule type" value="Genomic_DNA"/>
</dbReference>
<keyword evidence="3" id="KW-1185">Reference proteome</keyword>
<dbReference type="Proteomes" id="UP000628669">
    <property type="component" value="Unassembled WGS sequence"/>
</dbReference>
<protein>
    <recommendedName>
        <fullName evidence="4">DUF304 domain-containing protein</fullName>
    </recommendedName>
</protein>
<accession>A0ABS1FV16</accession>
<sequence length="158" mass="18288">MDRPIYKQDGSTLIIQPYINHLQRIKVFCLIGVLFLCLAVFLWFKFSDFWQLPTSIGLCLSLLSLGYYFYNVQMKVVFDKGKGEIYQLIFNKYQINKISFSSGTIVSRSINGCFFYAVSQKSNVYGNASPISPFLTKEAKRLKYEQEVLPLIEAYLKN</sequence>
<gene>
    <name evidence="2" type="ORF">JHL15_10530</name>
</gene>
<comment type="caution">
    <text evidence="2">The sequence shown here is derived from an EMBL/GenBank/DDBJ whole genome shotgun (WGS) entry which is preliminary data.</text>
</comment>
<reference evidence="3" key="1">
    <citation type="submission" date="2021-01" db="EMBL/GenBank/DDBJ databases">
        <title>Genome public.</title>
        <authorList>
            <person name="Liu C."/>
            <person name="Sun Q."/>
        </authorList>
    </citation>
    <scope>NUCLEOTIDE SEQUENCE [LARGE SCALE GENOMIC DNA]</scope>
    <source>
        <strain evidence="3">YIM B02567</strain>
    </source>
</reference>
<proteinExistence type="predicted"/>
<feature type="transmembrane region" description="Helical" evidence="1">
    <location>
        <begin position="50"/>
        <end position="70"/>
    </location>
</feature>
<keyword evidence="1" id="KW-0472">Membrane</keyword>
<keyword evidence="1" id="KW-0812">Transmembrane</keyword>
<feature type="transmembrane region" description="Helical" evidence="1">
    <location>
        <begin position="25"/>
        <end position="44"/>
    </location>
</feature>
<evidence type="ECO:0000313" key="2">
    <source>
        <dbReference type="EMBL" id="MBK1896188.1"/>
    </source>
</evidence>
<name>A0ABS1FV16_9FLAO</name>
<evidence type="ECO:0000313" key="3">
    <source>
        <dbReference type="Proteomes" id="UP000628669"/>
    </source>
</evidence>
<dbReference type="RefSeq" id="WP_200245612.1">
    <property type="nucleotide sequence ID" value="NZ_JAENHK010000010.1"/>
</dbReference>